<protein>
    <submittedName>
        <fullName evidence="3">Uncharacterized protein</fullName>
    </submittedName>
</protein>
<dbReference type="STRING" id="1278073.MYSTI_07144"/>
<feature type="transmembrane region" description="Helical" evidence="2">
    <location>
        <begin position="62"/>
        <end position="85"/>
    </location>
</feature>
<accession>L7UHG3</accession>
<feature type="region of interest" description="Disordered" evidence="1">
    <location>
        <begin position="1"/>
        <end position="23"/>
    </location>
</feature>
<evidence type="ECO:0000256" key="1">
    <source>
        <dbReference type="SAM" id="MobiDB-lite"/>
    </source>
</evidence>
<dbReference type="EMBL" id="CP004025">
    <property type="protein sequence ID" value="AGC48416.1"/>
    <property type="molecule type" value="Genomic_DNA"/>
</dbReference>
<gene>
    <name evidence="3" type="ordered locus">MYSTI_07144</name>
</gene>
<keyword evidence="2" id="KW-0472">Membrane</keyword>
<dbReference type="Proteomes" id="UP000011131">
    <property type="component" value="Chromosome"/>
</dbReference>
<organism evidence="3 4">
    <name type="scientific">Myxococcus stipitatus (strain DSM 14675 / JCM 12634 / Mx s8)</name>
    <dbReference type="NCBI Taxonomy" id="1278073"/>
    <lineage>
        <taxon>Bacteria</taxon>
        <taxon>Pseudomonadati</taxon>
        <taxon>Myxococcota</taxon>
        <taxon>Myxococcia</taxon>
        <taxon>Myxococcales</taxon>
        <taxon>Cystobacterineae</taxon>
        <taxon>Myxococcaceae</taxon>
        <taxon>Myxococcus</taxon>
    </lineage>
</organism>
<evidence type="ECO:0000313" key="3">
    <source>
        <dbReference type="EMBL" id="AGC48416.1"/>
    </source>
</evidence>
<dbReference type="PATRIC" id="fig|1278073.3.peg.7257"/>
<dbReference type="KEGG" id="msd:MYSTI_07144"/>
<keyword evidence="2" id="KW-1133">Transmembrane helix</keyword>
<evidence type="ECO:0000313" key="4">
    <source>
        <dbReference type="Proteomes" id="UP000011131"/>
    </source>
</evidence>
<sequence length="87" mass="9538">MRAHVGARTAPASPTPRSRWVSTGEGSLAQALLMRCSPRDDRAARLEEHRMNTQTESFYDTVLFALGPVVVGYGFAMVALLVTYARP</sequence>
<evidence type="ECO:0000256" key="2">
    <source>
        <dbReference type="SAM" id="Phobius"/>
    </source>
</evidence>
<keyword evidence="2" id="KW-0812">Transmembrane</keyword>
<name>L7UHG3_MYXSD</name>
<reference evidence="3 4" key="1">
    <citation type="journal article" date="2013" name="Genome Announc.">
        <title>Complete genome sequence of Myxococcus stipitatus strain DSM 14675, a fruiting myxobacterium.</title>
        <authorList>
            <person name="Huntley S."/>
            <person name="Kneip S."/>
            <person name="Treuner-Lange A."/>
            <person name="Sogaard-Andersen L."/>
        </authorList>
    </citation>
    <scope>NUCLEOTIDE SEQUENCE [LARGE SCALE GENOMIC DNA]</scope>
    <source>
        <strain evidence="4">DSM 14675 / JCM 12634 / Mx s8</strain>
    </source>
</reference>
<proteinExistence type="predicted"/>
<dbReference type="AlphaFoldDB" id="L7UHG3"/>
<dbReference type="HOGENOM" id="CLU_2480113_0_0_7"/>
<keyword evidence="4" id="KW-1185">Reference proteome</keyword>